<dbReference type="AlphaFoldDB" id="A0A7S1KT81"/>
<accession>A0A7S1KT81</accession>
<protein>
    <submittedName>
        <fullName evidence="1">Uncharacterized protein</fullName>
    </submittedName>
</protein>
<organism evidence="1">
    <name type="scientific">Percolomonas cosmopolitus</name>
    <dbReference type="NCBI Taxonomy" id="63605"/>
    <lineage>
        <taxon>Eukaryota</taxon>
        <taxon>Discoba</taxon>
        <taxon>Heterolobosea</taxon>
        <taxon>Tetramitia</taxon>
        <taxon>Eutetramitia</taxon>
        <taxon>Percolomonadidae</taxon>
        <taxon>Percolomonas</taxon>
    </lineage>
</organism>
<reference evidence="1" key="1">
    <citation type="submission" date="2021-01" db="EMBL/GenBank/DDBJ databases">
        <authorList>
            <person name="Corre E."/>
            <person name="Pelletier E."/>
            <person name="Niang G."/>
            <person name="Scheremetjew M."/>
            <person name="Finn R."/>
            <person name="Kale V."/>
            <person name="Holt S."/>
            <person name="Cochrane G."/>
            <person name="Meng A."/>
            <person name="Brown T."/>
            <person name="Cohen L."/>
        </authorList>
    </citation>
    <scope>NUCLEOTIDE SEQUENCE</scope>
    <source>
        <strain evidence="1">WS</strain>
    </source>
</reference>
<name>A0A7S1KT81_9EUKA</name>
<evidence type="ECO:0000313" key="1">
    <source>
        <dbReference type="EMBL" id="CAD9085125.1"/>
    </source>
</evidence>
<sequence>MSSPIPSLPSFVSTSTAFTYLYKNILSGPVLRTHYQWDQSKRGFVANAAVRMTSLGAGQVVDATKGLGRSITWRGFFCDAGRRCFYVLGIEIFSLSVEDGMNGHVWWELLACGAVSA</sequence>
<proteinExistence type="predicted"/>
<dbReference type="EMBL" id="HBGD01010217">
    <property type="protein sequence ID" value="CAD9085125.1"/>
    <property type="molecule type" value="Transcribed_RNA"/>
</dbReference>
<gene>
    <name evidence="1" type="ORF">PCOS0759_LOCUS8379</name>
</gene>